<accession>A0A1I7ZSN1</accession>
<evidence type="ECO:0000313" key="2">
    <source>
        <dbReference type="WBParaSite" id="L893_g2942.t1"/>
    </source>
</evidence>
<organism evidence="1 2">
    <name type="scientific">Steinernema glaseri</name>
    <dbReference type="NCBI Taxonomy" id="37863"/>
    <lineage>
        <taxon>Eukaryota</taxon>
        <taxon>Metazoa</taxon>
        <taxon>Ecdysozoa</taxon>
        <taxon>Nematoda</taxon>
        <taxon>Chromadorea</taxon>
        <taxon>Rhabditida</taxon>
        <taxon>Tylenchina</taxon>
        <taxon>Panagrolaimomorpha</taxon>
        <taxon>Strongyloidoidea</taxon>
        <taxon>Steinernematidae</taxon>
        <taxon>Steinernema</taxon>
    </lineage>
</organism>
<dbReference type="WBParaSite" id="L893_g2942.t1">
    <property type="protein sequence ID" value="L893_g2942.t1"/>
    <property type="gene ID" value="L893_g2942"/>
</dbReference>
<dbReference type="Proteomes" id="UP000095287">
    <property type="component" value="Unplaced"/>
</dbReference>
<evidence type="ECO:0000313" key="1">
    <source>
        <dbReference type="Proteomes" id="UP000095287"/>
    </source>
</evidence>
<reference evidence="2" key="1">
    <citation type="submission" date="2016-11" db="UniProtKB">
        <authorList>
            <consortium name="WormBaseParasite"/>
        </authorList>
    </citation>
    <scope>IDENTIFICATION</scope>
</reference>
<protein>
    <submittedName>
        <fullName evidence="2">DUF19 domain-containing protein</fullName>
    </submittedName>
</protein>
<name>A0A1I7ZSN1_9BILA</name>
<keyword evidence="1" id="KW-1185">Reference proteome</keyword>
<proteinExistence type="predicted"/>
<sequence>METKSCRDVEPADTGGVSWKCGGVAVDVGGNCRRNIFIDKCATNLSFGGGPRIIEKQKRRPIGADGFAAEIGILMDT</sequence>
<dbReference type="AlphaFoldDB" id="A0A1I7ZSN1"/>